<dbReference type="PANTHER" id="PTHR23026:SF125">
    <property type="entry name" value="OXYGEN-INSENSITIVE NAD(P)H NITROREDUCTASE"/>
    <property type="match status" value="1"/>
</dbReference>
<dbReference type="GO" id="GO:0046256">
    <property type="term" value="P:2,4,6-trinitrotoluene catabolic process"/>
    <property type="evidence" value="ECO:0007669"/>
    <property type="project" value="TreeGrafter"/>
</dbReference>
<name>R4KU50_9FIRM</name>
<dbReference type="GO" id="GO:0046857">
    <property type="term" value="F:oxidoreductase activity, acting on other nitrogenous compounds as donors, with NAD or NADP as acceptor"/>
    <property type="evidence" value="ECO:0007669"/>
    <property type="project" value="TreeGrafter"/>
</dbReference>
<dbReference type="InterPro" id="IPR050627">
    <property type="entry name" value="Nitroreductase/BluB"/>
</dbReference>
<evidence type="ECO:0000313" key="4">
    <source>
        <dbReference type="Proteomes" id="UP000013520"/>
    </source>
</evidence>
<dbReference type="Proteomes" id="UP000013520">
    <property type="component" value="Chromosome"/>
</dbReference>
<gene>
    <name evidence="3" type="ORF">Desgi_3819</name>
</gene>
<proteinExistence type="predicted"/>
<dbReference type="GO" id="GO:0005829">
    <property type="term" value="C:cytosol"/>
    <property type="evidence" value="ECO:0007669"/>
    <property type="project" value="TreeGrafter"/>
</dbReference>
<dbReference type="CDD" id="cd02136">
    <property type="entry name" value="PnbA_NfnB-like"/>
    <property type="match status" value="1"/>
</dbReference>
<accession>R4KU50</accession>
<dbReference type="PANTHER" id="PTHR23026">
    <property type="entry name" value="NADPH NITROREDUCTASE"/>
    <property type="match status" value="1"/>
</dbReference>
<protein>
    <submittedName>
        <fullName evidence="3">Nitroreductase</fullName>
    </submittedName>
</protein>
<organism evidence="3 4">
    <name type="scientific">Desulfoscipio gibsoniae DSM 7213</name>
    <dbReference type="NCBI Taxonomy" id="767817"/>
    <lineage>
        <taxon>Bacteria</taxon>
        <taxon>Bacillati</taxon>
        <taxon>Bacillota</taxon>
        <taxon>Clostridia</taxon>
        <taxon>Eubacteriales</taxon>
        <taxon>Desulfallaceae</taxon>
        <taxon>Desulfoscipio</taxon>
    </lineage>
</organism>
<keyword evidence="1" id="KW-0520">NAD</keyword>
<dbReference type="InterPro" id="IPR029479">
    <property type="entry name" value="Nitroreductase"/>
</dbReference>
<dbReference type="SUPFAM" id="SSF55469">
    <property type="entry name" value="FMN-dependent nitroreductase-like"/>
    <property type="match status" value="1"/>
</dbReference>
<dbReference type="InterPro" id="IPR000415">
    <property type="entry name" value="Nitroreductase-like"/>
</dbReference>
<evidence type="ECO:0000313" key="3">
    <source>
        <dbReference type="EMBL" id="AGL03136.1"/>
    </source>
</evidence>
<evidence type="ECO:0000259" key="2">
    <source>
        <dbReference type="Pfam" id="PF00881"/>
    </source>
</evidence>
<sequence>MNNIIENILTRRSIRAFKEDQIPEEDLNTILMAGSYAPNGMGMQNWKFTAIQNAAAIKKVNKAIRQTLLSIPVVPETHPYVVSLIEKAKDENADFLYHAPTFIIVSNLKDDGNSMPDSALAIGNMMLAAHSLGIGSCWLNQLPGLTHMPLIRELLTDLDISENHIVYGSVVIGYAAEESKPAAPRKNVIHIIR</sequence>
<dbReference type="eggNOG" id="COG0778">
    <property type="taxonomic scope" value="Bacteria"/>
</dbReference>
<dbReference type="HOGENOM" id="CLU_070764_7_0_9"/>
<reference evidence="3 4" key="1">
    <citation type="submission" date="2012-01" db="EMBL/GenBank/DDBJ databases">
        <title>Complete sequence of Desulfotomaculum gibsoniae DSM 7213.</title>
        <authorList>
            <consortium name="US DOE Joint Genome Institute"/>
            <person name="Lucas S."/>
            <person name="Han J."/>
            <person name="Lapidus A."/>
            <person name="Cheng J.-F."/>
            <person name="Goodwin L."/>
            <person name="Pitluck S."/>
            <person name="Peters L."/>
            <person name="Ovchinnikova G."/>
            <person name="Teshima H."/>
            <person name="Detter J.C."/>
            <person name="Han C."/>
            <person name="Tapia R."/>
            <person name="Land M."/>
            <person name="Hauser L."/>
            <person name="Kyrpides N."/>
            <person name="Ivanova N."/>
            <person name="Pagani I."/>
            <person name="Parshina S."/>
            <person name="Plugge C."/>
            <person name="Muyzer G."/>
            <person name="Kuever J."/>
            <person name="Ivanova A."/>
            <person name="Nazina T."/>
            <person name="Klenk H.-P."/>
            <person name="Brambilla E."/>
            <person name="Spring S."/>
            <person name="Stams A.F."/>
            <person name="Woyke T."/>
        </authorList>
    </citation>
    <scope>NUCLEOTIDE SEQUENCE [LARGE SCALE GENOMIC DNA]</scope>
    <source>
        <strain evidence="3 4">DSM 7213</strain>
    </source>
</reference>
<dbReference type="EMBL" id="CP003273">
    <property type="protein sequence ID" value="AGL03136.1"/>
    <property type="molecule type" value="Genomic_DNA"/>
</dbReference>
<evidence type="ECO:0000256" key="1">
    <source>
        <dbReference type="ARBA" id="ARBA00023027"/>
    </source>
</evidence>
<dbReference type="AlphaFoldDB" id="R4KU50"/>
<dbReference type="KEGG" id="dgi:Desgi_3819"/>
<dbReference type="STRING" id="767817.Desgi_3819"/>
<dbReference type="Gene3D" id="3.40.109.10">
    <property type="entry name" value="NADH Oxidase"/>
    <property type="match status" value="1"/>
</dbReference>
<dbReference type="RefSeq" id="WP_006520530.1">
    <property type="nucleotide sequence ID" value="NC_021184.1"/>
</dbReference>
<dbReference type="OrthoDB" id="9812105at2"/>
<feature type="domain" description="Nitroreductase" evidence="2">
    <location>
        <begin position="8"/>
        <end position="174"/>
    </location>
</feature>
<dbReference type="Pfam" id="PF00881">
    <property type="entry name" value="Nitroreductase"/>
    <property type="match status" value="1"/>
</dbReference>
<keyword evidence="4" id="KW-1185">Reference proteome</keyword>